<evidence type="ECO:0000256" key="1">
    <source>
        <dbReference type="ARBA" id="ARBA00002734"/>
    </source>
</evidence>
<evidence type="ECO:0000256" key="15">
    <source>
        <dbReference type="ARBA" id="ARBA00032324"/>
    </source>
</evidence>
<dbReference type="GO" id="GO:0008360">
    <property type="term" value="P:regulation of cell shape"/>
    <property type="evidence" value="ECO:0007669"/>
    <property type="project" value="UniProtKB-KW"/>
</dbReference>
<evidence type="ECO:0000256" key="9">
    <source>
        <dbReference type="ARBA" id="ARBA00022741"/>
    </source>
</evidence>
<dbReference type="Gene3D" id="3.40.50.720">
    <property type="entry name" value="NAD(P)-binding Rossmann-like Domain"/>
    <property type="match status" value="1"/>
</dbReference>
<comment type="function">
    <text evidence="1 17 18">Cell wall formation. Catalyzes the addition of glutamate to the nucleotide precursor UDP-N-acetylmuramoyl-L-alanine (UMA).</text>
</comment>
<dbReference type="InterPro" id="IPR005762">
    <property type="entry name" value="MurD"/>
</dbReference>
<keyword evidence="11 17" id="KW-0133">Cell shape</keyword>
<dbReference type="Proteomes" id="UP000247922">
    <property type="component" value="Unassembled WGS sequence"/>
</dbReference>
<evidence type="ECO:0000256" key="4">
    <source>
        <dbReference type="ARBA" id="ARBA00010416"/>
    </source>
</evidence>
<accession>A0A2V3WD00</accession>
<dbReference type="NCBIfam" id="TIGR01087">
    <property type="entry name" value="murD"/>
    <property type="match status" value="1"/>
</dbReference>
<feature type="domain" description="Mur ligase central" evidence="21">
    <location>
        <begin position="117"/>
        <end position="290"/>
    </location>
</feature>
<sequence length="449" mass="49020">MKNKLKHFPYQNVLVLGLAKSGTATACVLSQQGLNVYANDLKTADDDEAVVRLRQQGITIVVGEHDTRLLENVDCVIKNPGIPYSNVMIEKAEQLGMPILTEIECLQYMLDENILGITGSNGKTTTTTLSHLMLKNSEQNVAVAGNIGEVAIEIAADLAENATLVLELSSFQLMGTETFKPKVAALLNLSEAHLDYHGSYESYKLAKAKLFTNQTAEDYLVYNLDDQDVVELVNTSKATLVPFSTTQICETGAYLKDDWVYFQTTPVIAVEHIRLVGEHNLANILASVAATLLLGATLAGIKQTLTTFDGVKHRLQFVGEKQGRLFYNDSKATNILATTKALQAFKQPTRLIAGGLDRGNGFEDLLPYLTRVVGLYLYGETKDKLKATGENAGIPVITTGETLDEMIKAAWCDSQAGDVILLSPACASWDQFATFEKRGDLFISTVKQL</sequence>
<organism evidence="22 23">
    <name type="scientific">Streptohalobacillus salinus</name>
    <dbReference type="NCBI Taxonomy" id="621096"/>
    <lineage>
        <taxon>Bacteria</taxon>
        <taxon>Bacillati</taxon>
        <taxon>Bacillota</taxon>
        <taxon>Bacilli</taxon>
        <taxon>Bacillales</taxon>
        <taxon>Bacillaceae</taxon>
        <taxon>Streptohalobacillus</taxon>
    </lineage>
</organism>
<dbReference type="OrthoDB" id="9809796at2"/>
<evidence type="ECO:0000256" key="11">
    <source>
        <dbReference type="ARBA" id="ARBA00022960"/>
    </source>
</evidence>
<evidence type="ECO:0000256" key="2">
    <source>
        <dbReference type="ARBA" id="ARBA00004496"/>
    </source>
</evidence>
<evidence type="ECO:0000259" key="20">
    <source>
        <dbReference type="Pfam" id="PF02875"/>
    </source>
</evidence>
<evidence type="ECO:0000256" key="5">
    <source>
        <dbReference type="ARBA" id="ARBA00012212"/>
    </source>
</evidence>
<evidence type="ECO:0000256" key="19">
    <source>
        <dbReference type="SAM" id="SignalP"/>
    </source>
</evidence>
<evidence type="ECO:0000256" key="13">
    <source>
        <dbReference type="ARBA" id="ARBA00023316"/>
    </source>
</evidence>
<gene>
    <name evidence="17" type="primary">murD</name>
    <name evidence="22" type="ORF">DES38_102194</name>
</gene>
<feature type="domain" description="Mur ligase C-terminal" evidence="20">
    <location>
        <begin position="313"/>
        <end position="426"/>
    </location>
</feature>
<evidence type="ECO:0000256" key="3">
    <source>
        <dbReference type="ARBA" id="ARBA00004752"/>
    </source>
</evidence>
<dbReference type="InterPro" id="IPR036615">
    <property type="entry name" value="Mur_ligase_C_dom_sf"/>
</dbReference>
<keyword evidence="17 18" id="KW-0131">Cell cycle</keyword>
<dbReference type="GO" id="GO:0071555">
    <property type="term" value="P:cell wall organization"/>
    <property type="evidence" value="ECO:0007669"/>
    <property type="project" value="UniProtKB-KW"/>
</dbReference>
<evidence type="ECO:0000256" key="6">
    <source>
        <dbReference type="ARBA" id="ARBA00015655"/>
    </source>
</evidence>
<evidence type="ECO:0000256" key="7">
    <source>
        <dbReference type="ARBA" id="ARBA00022490"/>
    </source>
</evidence>
<dbReference type="InterPro" id="IPR036565">
    <property type="entry name" value="Mur-like_cat_sf"/>
</dbReference>
<dbReference type="Gene3D" id="3.40.1190.10">
    <property type="entry name" value="Mur-like, catalytic domain"/>
    <property type="match status" value="1"/>
</dbReference>
<dbReference type="SUPFAM" id="SSF53623">
    <property type="entry name" value="MurD-like peptide ligases, catalytic domain"/>
    <property type="match status" value="1"/>
</dbReference>
<dbReference type="EC" id="6.3.2.9" evidence="5 17"/>
<dbReference type="RefSeq" id="WP_110250488.1">
    <property type="nucleotide sequence ID" value="NZ_QJJR01000002.1"/>
</dbReference>
<comment type="catalytic activity">
    <reaction evidence="16 17 18">
        <text>UDP-N-acetyl-alpha-D-muramoyl-L-alanine + D-glutamate + ATP = UDP-N-acetyl-alpha-D-muramoyl-L-alanyl-D-glutamate + ADP + phosphate + H(+)</text>
        <dbReference type="Rhea" id="RHEA:16429"/>
        <dbReference type="ChEBI" id="CHEBI:15378"/>
        <dbReference type="ChEBI" id="CHEBI:29986"/>
        <dbReference type="ChEBI" id="CHEBI:30616"/>
        <dbReference type="ChEBI" id="CHEBI:43474"/>
        <dbReference type="ChEBI" id="CHEBI:83898"/>
        <dbReference type="ChEBI" id="CHEBI:83900"/>
        <dbReference type="ChEBI" id="CHEBI:456216"/>
        <dbReference type="EC" id="6.3.2.9"/>
    </reaction>
</comment>
<dbReference type="SUPFAM" id="SSF53244">
    <property type="entry name" value="MurD-like peptide ligases, peptide-binding domain"/>
    <property type="match status" value="1"/>
</dbReference>
<evidence type="ECO:0000256" key="16">
    <source>
        <dbReference type="ARBA" id="ARBA00047632"/>
    </source>
</evidence>
<keyword evidence="9 17" id="KW-0547">Nucleotide-binding</keyword>
<name>A0A2V3WD00_9BACI</name>
<evidence type="ECO:0000256" key="18">
    <source>
        <dbReference type="RuleBase" id="RU003664"/>
    </source>
</evidence>
<feature type="binding site" evidence="17">
    <location>
        <begin position="119"/>
        <end position="125"/>
    </location>
    <ligand>
        <name>ATP</name>
        <dbReference type="ChEBI" id="CHEBI:30616"/>
    </ligand>
</feature>
<dbReference type="PANTHER" id="PTHR43692">
    <property type="entry name" value="UDP-N-ACETYLMURAMOYLALANINE--D-GLUTAMATE LIGASE"/>
    <property type="match status" value="1"/>
</dbReference>
<dbReference type="EMBL" id="QJJR01000002">
    <property type="protein sequence ID" value="PXW92610.1"/>
    <property type="molecule type" value="Genomic_DNA"/>
</dbReference>
<keyword evidence="7 17" id="KW-0963">Cytoplasm</keyword>
<evidence type="ECO:0000313" key="23">
    <source>
        <dbReference type="Proteomes" id="UP000247922"/>
    </source>
</evidence>
<dbReference type="GO" id="GO:0008764">
    <property type="term" value="F:UDP-N-acetylmuramoylalanine-D-glutamate ligase activity"/>
    <property type="evidence" value="ECO:0007669"/>
    <property type="project" value="UniProtKB-UniRule"/>
</dbReference>
<dbReference type="Pfam" id="PF02875">
    <property type="entry name" value="Mur_ligase_C"/>
    <property type="match status" value="1"/>
</dbReference>
<dbReference type="InterPro" id="IPR013221">
    <property type="entry name" value="Mur_ligase_cen"/>
</dbReference>
<dbReference type="Pfam" id="PF08245">
    <property type="entry name" value="Mur_ligase_M"/>
    <property type="match status" value="1"/>
</dbReference>
<dbReference type="SUPFAM" id="SSF51984">
    <property type="entry name" value="MurCD N-terminal domain"/>
    <property type="match status" value="1"/>
</dbReference>
<dbReference type="InterPro" id="IPR004101">
    <property type="entry name" value="Mur_ligase_C"/>
</dbReference>
<dbReference type="Gene3D" id="3.90.190.20">
    <property type="entry name" value="Mur ligase, C-terminal domain"/>
    <property type="match status" value="1"/>
</dbReference>
<evidence type="ECO:0000256" key="10">
    <source>
        <dbReference type="ARBA" id="ARBA00022840"/>
    </source>
</evidence>
<comment type="pathway">
    <text evidence="3 17 18">Cell wall biogenesis; peptidoglycan biosynthesis.</text>
</comment>
<keyword evidence="12 17" id="KW-0573">Peptidoglycan synthesis</keyword>
<keyword evidence="13 17" id="KW-0961">Cell wall biogenesis/degradation</keyword>
<dbReference type="AlphaFoldDB" id="A0A2V3WD00"/>
<comment type="caution">
    <text evidence="22">The sequence shown here is derived from an EMBL/GenBank/DDBJ whole genome shotgun (WGS) entry which is preliminary data.</text>
</comment>
<evidence type="ECO:0000256" key="17">
    <source>
        <dbReference type="HAMAP-Rule" id="MF_00639"/>
    </source>
</evidence>
<keyword evidence="10 17" id="KW-0067">ATP-binding</keyword>
<proteinExistence type="inferred from homology"/>
<dbReference type="GO" id="GO:0005737">
    <property type="term" value="C:cytoplasm"/>
    <property type="evidence" value="ECO:0007669"/>
    <property type="project" value="UniProtKB-SubCell"/>
</dbReference>
<evidence type="ECO:0000256" key="14">
    <source>
        <dbReference type="ARBA" id="ARBA00030398"/>
    </source>
</evidence>
<protein>
    <recommendedName>
        <fullName evidence="6 17">UDP-N-acetylmuramoylalanine--D-glutamate ligase</fullName>
        <ecNumber evidence="5 17">6.3.2.9</ecNumber>
    </recommendedName>
    <alternativeName>
        <fullName evidence="15 17">D-glutamic acid-adding enzyme</fullName>
    </alternativeName>
    <alternativeName>
        <fullName evidence="14 17">UDP-N-acetylmuramoyl-L-alanyl-D-glutamate synthetase</fullName>
    </alternativeName>
</protein>
<reference evidence="22 23" key="1">
    <citation type="submission" date="2018-05" db="EMBL/GenBank/DDBJ databases">
        <title>Genomic Encyclopedia of Type Strains, Phase IV (KMG-IV): sequencing the most valuable type-strain genomes for metagenomic binning, comparative biology and taxonomic classification.</title>
        <authorList>
            <person name="Goeker M."/>
        </authorList>
    </citation>
    <scope>NUCLEOTIDE SEQUENCE [LARGE SCALE GENOMIC DNA]</scope>
    <source>
        <strain evidence="22 23">DSM 22440</strain>
    </source>
</reference>
<evidence type="ECO:0000313" key="22">
    <source>
        <dbReference type="EMBL" id="PXW92610.1"/>
    </source>
</evidence>
<evidence type="ECO:0000256" key="8">
    <source>
        <dbReference type="ARBA" id="ARBA00022598"/>
    </source>
</evidence>
<dbReference type="UniPathway" id="UPA00219"/>
<keyword evidence="8 17" id="KW-0436">Ligase</keyword>
<keyword evidence="19" id="KW-0732">Signal</keyword>
<evidence type="ECO:0000259" key="21">
    <source>
        <dbReference type="Pfam" id="PF08245"/>
    </source>
</evidence>
<keyword evidence="17 18" id="KW-0132">Cell division</keyword>
<keyword evidence="23" id="KW-1185">Reference proteome</keyword>
<dbReference type="GO" id="GO:0051301">
    <property type="term" value="P:cell division"/>
    <property type="evidence" value="ECO:0007669"/>
    <property type="project" value="UniProtKB-KW"/>
</dbReference>
<dbReference type="PANTHER" id="PTHR43692:SF1">
    <property type="entry name" value="UDP-N-ACETYLMURAMOYLALANINE--D-GLUTAMATE LIGASE"/>
    <property type="match status" value="1"/>
</dbReference>
<dbReference type="HAMAP" id="MF_00639">
    <property type="entry name" value="MurD"/>
    <property type="match status" value="1"/>
</dbReference>
<evidence type="ECO:0000256" key="12">
    <source>
        <dbReference type="ARBA" id="ARBA00022984"/>
    </source>
</evidence>
<comment type="similarity">
    <text evidence="4 17">Belongs to the MurCDEF family.</text>
</comment>
<dbReference type="Pfam" id="PF21799">
    <property type="entry name" value="MurD-like_N"/>
    <property type="match status" value="1"/>
</dbReference>
<dbReference type="GO" id="GO:0005524">
    <property type="term" value="F:ATP binding"/>
    <property type="evidence" value="ECO:0007669"/>
    <property type="project" value="UniProtKB-UniRule"/>
</dbReference>
<feature type="signal peptide" evidence="19">
    <location>
        <begin position="1"/>
        <end position="26"/>
    </location>
</feature>
<dbReference type="GO" id="GO:0009252">
    <property type="term" value="P:peptidoglycan biosynthetic process"/>
    <property type="evidence" value="ECO:0007669"/>
    <property type="project" value="UniProtKB-UniRule"/>
</dbReference>
<feature type="chain" id="PRO_5038969860" description="UDP-N-acetylmuramoylalanine--D-glutamate ligase" evidence="19">
    <location>
        <begin position="27"/>
        <end position="449"/>
    </location>
</feature>
<comment type="subcellular location">
    <subcellularLocation>
        <location evidence="2 17 18">Cytoplasm</location>
    </subcellularLocation>
</comment>